<dbReference type="PROSITE" id="PS50109">
    <property type="entry name" value="HIS_KIN"/>
    <property type="match status" value="1"/>
</dbReference>
<dbReference type="SMART" id="SM00387">
    <property type="entry name" value="HATPase_c"/>
    <property type="match status" value="1"/>
</dbReference>
<dbReference type="PANTHER" id="PTHR45436">
    <property type="entry name" value="SENSOR HISTIDINE KINASE YKOH"/>
    <property type="match status" value="1"/>
</dbReference>
<dbReference type="GO" id="GO:0000155">
    <property type="term" value="F:phosphorelay sensor kinase activity"/>
    <property type="evidence" value="ECO:0007669"/>
    <property type="project" value="InterPro"/>
</dbReference>
<evidence type="ECO:0000256" key="5">
    <source>
        <dbReference type="ARBA" id="ARBA00022679"/>
    </source>
</evidence>
<reference evidence="14" key="2">
    <citation type="submission" date="2023-04" db="EMBL/GenBank/DDBJ databases">
        <authorList>
            <person name="Beletskiy A.V."/>
            <person name="Mardanov A.V."/>
            <person name="Ravin N.V."/>
        </authorList>
    </citation>
    <scope>NUCLEOTIDE SEQUENCE</scope>
    <source>
        <strain evidence="14">GKL-01</strain>
    </source>
</reference>
<dbReference type="InterPro" id="IPR003594">
    <property type="entry name" value="HATPase_dom"/>
</dbReference>
<organism evidence="14">
    <name type="scientific">Candidatus Thiocaldithrix dubininis</name>
    <dbReference type="NCBI Taxonomy" id="3080823"/>
    <lineage>
        <taxon>Bacteria</taxon>
        <taxon>Pseudomonadati</taxon>
        <taxon>Pseudomonadota</taxon>
        <taxon>Gammaproteobacteria</taxon>
        <taxon>Thiotrichales</taxon>
        <taxon>Thiotrichaceae</taxon>
        <taxon>Candidatus Thiocaldithrix</taxon>
    </lineage>
</organism>
<dbReference type="Gene3D" id="3.30.565.10">
    <property type="entry name" value="Histidine kinase-like ATPase, C-terminal domain"/>
    <property type="match status" value="1"/>
</dbReference>
<dbReference type="InterPro" id="IPR003660">
    <property type="entry name" value="HAMP_dom"/>
</dbReference>
<dbReference type="CDD" id="cd00082">
    <property type="entry name" value="HisKA"/>
    <property type="match status" value="1"/>
</dbReference>
<evidence type="ECO:0000256" key="9">
    <source>
        <dbReference type="ARBA" id="ARBA00023012"/>
    </source>
</evidence>
<dbReference type="InterPro" id="IPR004358">
    <property type="entry name" value="Sig_transdc_His_kin-like_C"/>
</dbReference>
<evidence type="ECO:0000259" key="12">
    <source>
        <dbReference type="PROSITE" id="PS50109"/>
    </source>
</evidence>
<dbReference type="SUPFAM" id="SSF55874">
    <property type="entry name" value="ATPase domain of HSP90 chaperone/DNA topoisomerase II/histidine kinase"/>
    <property type="match status" value="1"/>
</dbReference>
<dbReference type="InterPro" id="IPR005467">
    <property type="entry name" value="His_kinase_dom"/>
</dbReference>
<evidence type="ECO:0000256" key="1">
    <source>
        <dbReference type="ARBA" id="ARBA00000085"/>
    </source>
</evidence>
<keyword evidence="5" id="KW-0808">Transferase</keyword>
<keyword evidence="10 11" id="KW-0472">Membrane</keyword>
<dbReference type="Pfam" id="PF02518">
    <property type="entry name" value="HATPase_c"/>
    <property type="match status" value="1"/>
</dbReference>
<dbReference type="AlphaFoldDB" id="A0AA95KDS8"/>
<dbReference type="InterPro" id="IPR036097">
    <property type="entry name" value="HisK_dim/P_sf"/>
</dbReference>
<dbReference type="SMART" id="SM00388">
    <property type="entry name" value="HisKA"/>
    <property type="match status" value="1"/>
</dbReference>
<dbReference type="Proteomes" id="UP001300672">
    <property type="component" value="Chromosome"/>
</dbReference>
<reference evidence="14" key="1">
    <citation type="journal article" date="2023" name="Int. J. Mol. Sci.">
        <title>Metagenomics Revealed a New Genus 'Candidatus Thiocaldithrix dubininis' gen. nov., sp. nov. and a New Species 'Candidatus Thiothrix putei' sp. nov. in the Family Thiotrichaceae, Some Members of Which Have Traits of Both Na+- and H+-Motive Energetics.</title>
        <authorList>
            <person name="Ravin N.V."/>
            <person name="Muntyan M.S."/>
            <person name="Smolyakov D.D."/>
            <person name="Rudenko T.S."/>
            <person name="Beletsky A.V."/>
            <person name="Mardanov A.V."/>
            <person name="Grabovich M.Y."/>
        </authorList>
    </citation>
    <scope>NUCLEOTIDE SEQUENCE</scope>
    <source>
        <strain evidence="14">GKL-01</strain>
    </source>
</reference>
<gene>
    <name evidence="14" type="ORF">QJT80_09635</name>
</gene>
<dbReference type="SUPFAM" id="SSF47384">
    <property type="entry name" value="Homodimeric domain of signal transducing histidine kinase"/>
    <property type="match status" value="1"/>
</dbReference>
<evidence type="ECO:0000256" key="10">
    <source>
        <dbReference type="ARBA" id="ARBA00023136"/>
    </source>
</evidence>
<dbReference type="GO" id="GO:0005886">
    <property type="term" value="C:plasma membrane"/>
    <property type="evidence" value="ECO:0007669"/>
    <property type="project" value="TreeGrafter"/>
</dbReference>
<evidence type="ECO:0000256" key="7">
    <source>
        <dbReference type="ARBA" id="ARBA00022777"/>
    </source>
</evidence>
<evidence type="ECO:0000256" key="2">
    <source>
        <dbReference type="ARBA" id="ARBA00004370"/>
    </source>
</evidence>
<dbReference type="Pfam" id="PF00512">
    <property type="entry name" value="HisKA"/>
    <property type="match status" value="1"/>
</dbReference>
<dbReference type="SMART" id="SM00304">
    <property type="entry name" value="HAMP"/>
    <property type="match status" value="1"/>
</dbReference>
<feature type="transmembrane region" description="Helical" evidence="11">
    <location>
        <begin position="163"/>
        <end position="185"/>
    </location>
</feature>
<dbReference type="Gene3D" id="1.10.287.130">
    <property type="match status" value="1"/>
</dbReference>
<evidence type="ECO:0000313" key="14">
    <source>
        <dbReference type="EMBL" id="WGZ89761.1"/>
    </source>
</evidence>
<keyword evidence="4" id="KW-0597">Phosphoprotein</keyword>
<dbReference type="PROSITE" id="PS50885">
    <property type="entry name" value="HAMP"/>
    <property type="match status" value="1"/>
</dbReference>
<protein>
    <recommendedName>
        <fullName evidence="3">histidine kinase</fullName>
        <ecNumber evidence="3">2.7.13.3</ecNumber>
    </recommendedName>
</protein>
<accession>A0AA95KDS8</accession>
<dbReference type="InterPro" id="IPR050428">
    <property type="entry name" value="TCS_sensor_his_kinase"/>
</dbReference>
<comment type="subcellular location">
    <subcellularLocation>
        <location evidence="2">Membrane</location>
    </subcellularLocation>
</comment>
<dbReference type="InterPro" id="IPR003661">
    <property type="entry name" value="HisK_dim/P_dom"/>
</dbReference>
<keyword evidence="8 11" id="KW-1133">Transmembrane helix</keyword>
<keyword evidence="9" id="KW-0902">Two-component regulatory system</keyword>
<proteinExistence type="predicted"/>
<dbReference type="PANTHER" id="PTHR45436:SF8">
    <property type="entry name" value="HISTIDINE KINASE"/>
    <property type="match status" value="1"/>
</dbReference>
<evidence type="ECO:0000256" key="4">
    <source>
        <dbReference type="ARBA" id="ARBA00022553"/>
    </source>
</evidence>
<evidence type="ECO:0000259" key="13">
    <source>
        <dbReference type="PROSITE" id="PS50885"/>
    </source>
</evidence>
<sequence>MIRKLLNTTAFRLSLIYASLFSLICAGAMVYVYHMAESQLQQQTDARLQLETDMLLNRYKNGAVEALEQTIRLRNGDGGTRFFFSALISRGELDLVHSLANGEQINSNPPQIFATRPLGEIVSIAPSRQRKDPARMLLTILPGGYQLLVGTDLDEQHALLHRLLTTLLTASLIIFALAVLGGSLVGRHVLRRLTSISETARSIIHGNLHHRISVTSRNDEFDRLSLVLNQMLERIEHLMLGMRNVTDNLAHDLRTPLNRIRNRLETSQLHKPETTDYPQVVHDTLQDIDELIKTFNALLSIAQIEAGVQRDRDDWTNVDLSNLVDDLGDLYSAVAEEKQQTFHFQTEPNLVTFGNRQLIAQALTNLLDNAMKYTPAGGQIDLSARRQADKIQIEVSDSGPGIPSAAYTQVFKRFTRLDNARSSPGNGLGLSLVKAILDLHETKIELNDNQPGLKITLFFPVSPAH</sequence>
<evidence type="ECO:0000256" key="8">
    <source>
        <dbReference type="ARBA" id="ARBA00022989"/>
    </source>
</evidence>
<dbReference type="EMBL" id="CP124755">
    <property type="protein sequence ID" value="WGZ89761.1"/>
    <property type="molecule type" value="Genomic_DNA"/>
</dbReference>
<dbReference type="EC" id="2.7.13.3" evidence="3"/>
<keyword evidence="6 11" id="KW-0812">Transmembrane</keyword>
<dbReference type="KEGG" id="tdu:QJT80_09635"/>
<evidence type="ECO:0000256" key="6">
    <source>
        <dbReference type="ARBA" id="ARBA00022692"/>
    </source>
</evidence>
<dbReference type="Gene3D" id="6.10.340.10">
    <property type="match status" value="1"/>
</dbReference>
<dbReference type="SUPFAM" id="SSF158472">
    <property type="entry name" value="HAMP domain-like"/>
    <property type="match status" value="1"/>
</dbReference>
<evidence type="ECO:0000256" key="11">
    <source>
        <dbReference type="SAM" id="Phobius"/>
    </source>
</evidence>
<dbReference type="CDD" id="cd06225">
    <property type="entry name" value="HAMP"/>
    <property type="match status" value="1"/>
</dbReference>
<dbReference type="InterPro" id="IPR036890">
    <property type="entry name" value="HATPase_C_sf"/>
</dbReference>
<comment type="catalytic activity">
    <reaction evidence="1">
        <text>ATP + protein L-histidine = ADP + protein N-phospho-L-histidine.</text>
        <dbReference type="EC" id="2.7.13.3"/>
    </reaction>
</comment>
<dbReference type="PRINTS" id="PR00344">
    <property type="entry name" value="BCTRLSENSOR"/>
</dbReference>
<feature type="domain" description="HAMP" evidence="13">
    <location>
        <begin position="187"/>
        <end position="240"/>
    </location>
</feature>
<feature type="domain" description="Histidine kinase" evidence="12">
    <location>
        <begin position="248"/>
        <end position="463"/>
    </location>
</feature>
<dbReference type="Pfam" id="PF00672">
    <property type="entry name" value="HAMP"/>
    <property type="match status" value="1"/>
</dbReference>
<name>A0AA95KDS8_9GAMM</name>
<evidence type="ECO:0000256" key="3">
    <source>
        <dbReference type="ARBA" id="ARBA00012438"/>
    </source>
</evidence>
<keyword evidence="7 14" id="KW-0418">Kinase</keyword>
<feature type="transmembrane region" description="Helical" evidence="11">
    <location>
        <begin position="15"/>
        <end position="33"/>
    </location>
</feature>